<dbReference type="Pfam" id="PF02472">
    <property type="entry name" value="ExbD"/>
    <property type="match status" value="1"/>
</dbReference>
<evidence type="ECO:0000313" key="10">
    <source>
        <dbReference type="Proteomes" id="UP001225378"/>
    </source>
</evidence>
<keyword evidence="10" id="KW-1185">Reference proteome</keyword>
<evidence type="ECO:0000256" key="8">
    <source>
        <dbReference type="SAM" id="Phobius"/>
    </source>
</evidence>
<evidence type="ECO:0000256" key="6">
    <source>
        <dbReference type="ARBA" id="ARBA00023136"/>
    </source>
</evidence>
<name>A0AAU7NQR9_9GAMM</name>
<keyword evidence="5 8" id="KW-1133">Transmembrane helix</keyword>
<evidence type="ECO:0000313" key="9">
    <source>
        <dbReference type="EMBL" id="XBS19313.1"/>
    </source>
</evidence>
<dbReference type="InterPro" id="IPR003400">
    <property type="entry name" value="ExbD"/>
</dbReference>
<proteinExistence type="inferred from homology"/>
<evidence type="ECO:0000256" key="7">
    <source>
        <dbReference type="RuleBase" id="RU003879"/>
    </source>
</evidence>
<dbReference type="GO" id="GO:0005886">
    <property type="term" value="C:plasma membrane"/>
    <property type="evidence" value="ECO:0007669"/>
    <property type="project" value="UniProtKB-SubCell"/>
</dbReference>
<keyword evidence="6 8" id="KW-0472">Membrane</keyword>
<accession>A0AAU7NQR9</accession>
<dbReference type="GO" id="GO:0015031">
    <property type="term" value="P:protein transport"/>
    <property type="evidence" value="ECO:0007669"/>
    <property type="project" value="UniProtKB-KW"/>
</dbReference>
<evidence type="ECO:0000256" key="2">
    <source>
        <dbReference type="ARBA" id="ARBA00005811"/>
    </source>
</evidence>
<protein>
    <submittedName>
        <fullName evidence="9">Biopolymer transporter ExbD</fullName>
    </submittedName>
</protein>
<comment type="subcellular location">
    <subcellularLocation>
        <location evidence="1">Cell membrane</location>
        <topology evidence="1">Single-pass membrane protein</topology>
    </subcellularLocation>
    <subcellularLocation>
        <location evidence="7">Cell membrane</location>
        <topology evidence="7">Single-pass type II membrane protein</topology>
    </subcellularLocation>
</comment>
<evidence type="ECO:0000256" key="5">
    <source>
        <dbReference type="ARBA" id="ARBA00022989"/>
    </source>
</evidence>
<dbReference type="GO" id="GO:0022857">
    <property type="term" value="F:transmembrane transporter activity"/>
    <property type="evidence" value="ECO:0007669"/>
    <property type="project" value="InterPro"/>
</dbReference>
<keyword evidence="7" id="KW-0653">Protein transport</keyword>
<gene>
    <name evidence="9" type="ORF">Q9L42_013150</name>
</gene>
<reference evidence="9 10" key="1">
    <citation type="journal article" date="2024" name="Microbiology">
        <title>Methylomarinum rosea sp. nov., a novel halophilic methanotrophic bacterium from the hypersaline Lake Elton.</title>
        <authorList>
            <person name="Suleimanov R.Z."/>
            <person name="Oshkin I.Y."/>
            <person name="Danilova O.V."/>
            <person name="Suzina N.E."/>
            <person name="Dedysh S.N."/>
        </authorList>
    </citation>
    <scope>NUCLEOTIDE SEQUENCE [LARGE SCALE GENOMIC DNA]</scope>
    <source>
        <strain evidence="9 10">Ch1-1</strain>
    </source>
</reference>
<keyword evidence="7" id="KW-0813">Transport</keyword>
<evidence type="ECO:0000256" key="4">
    <source>
        <dbReference type="ARBA" id="ARBA00022692"/>
    </source>
</evidence>
<dbReference type="PANTHER" id="PTHR30558:SF3">
    <property type="entry name" value="BIOPOLYMER TRANSPORT PROTEIN EXBD-RELATED"/>
    <property type="match status" value="1"/>
</dbReference>
<dbReference type="AlphaFoldDB" id="A0AAU7NQR9"/>
<dbReference type="KEGG" id="mech:Q9L42_013150"/>
<evidence type="ECO:0000256" key="3">
    <source>
        <dbReference type="ARBA" id="ARBA00022475"/>
    </source>
</evidence>
<dbReference type="Gene3D" id="3.30.420.270">
    <property type="match status" value="1"/>
</dbReference>
<organism evidence="9 10">
    <name type="scientific">Methylomarinum roseum</name>
    <dbReference type="NCBI Taxonomy" id="3067653"/>
    <lineage>
        <taxon>Bacteria</taxon>
        <taxon>Pseudomonadati</taxon>
        <taxon>Pseudomonadota</taxon>
        <taxon>Gammaproteobacteria</taxon>
        <taxon>Methylococcales</taxon>
        <taxon>Methylococcaceae</taxon>
        <taxon>Methylomarinum</taxon>
    </lineage>
</organism>
<dbReference type="RefSeq" id="WP_305907931.1">
    <property type="nucleotide sequence ID" value="NZ_CP157743.1"/>
</dbReference>
<sequence>MDFHRRKRPPLEISITPMIDVVFLLLIFFMVTTTFNRQTELKVNLPEAHGVESDSKEKIITLMIDEDGTYFLSGDDGKFHQLINQKLSTLKRALSQAAGNSRRIPFVISADGKTPHQAVVSALDIASQLGFKRITFATKSVPTTP</sequence>
<feature type="transmembrane region" description="Helical" evidence="8">
    <location>
        <begin position="12"/>
        <end position="31"/>
    </location>
</feature>
<evidence type="ECO:0000256" key="1">
    <source>
        <dbReference type="ARBA" id="ARBA00004162"/>
    </source>
</evidence>
<dbReference type="PANTHER" id="PTHR30558">
    <property type="entry name" value="EXBD MEMBRANE COMPONENT OF PMF-DRIVEN MACROMOLECULE IMPORT SYSTEM"/>
    <property type="match status" value="1"/>
</dbReference>
<dbReference type="EMBL" id="CP157743">
    <property type="protein sequence ID" value="XBS19313.1"/>
    <property type="molecule type" value="Genomic_DNA"/>
</dbReference>
<keyword evidence="4 7" id="KW-0812">Transmembrane</keyword>
<dbReference type="Proteomes" id="UP001225378">
    <property type="component" value="Chromosome"/>
</dbReference>
<keyword evidence="3" id="KW-1003">Cell membrane</keyword>
<comment type="similarity">
    <text evidence="2 7">Belongs to the ExbD/TolR family.</text>
</comment>